<organism evidence="3 4">
    <name type="scientific">Novosphingobium subterraneum</name>
    <dbReference type="NCBI Taxonomy" id="48936"/>
    <lineage>
        <taxon>Bacteria</taxon>
        <taxon>Pseudomonadati</taxon>
        <taxon>Pseudomonadota</taxon>
        <taxon>Alphaproteobacteria</taxon>
        <taxon>Sphingomonadales</taxon>
        <taxon>Sphingomonadaceae</taxon>
        <taxon>Novosphingobium</taxon>
    </lineage>
</organism>
<evidence type="ECO:0000259" key="2">
    <source>
        <dbReference type="Pfam" id="PF01636"/>
    </source>
</evidence>
<comment type="caution">
    <text evidence="3">The sequence shown here is derived from an EMBL/GenBank/DDBJ whole genome shotgun (WGS) entry which is preliminary data.</text>
</comment>
<proteinExistence type="inferred from homology"/>
<dbReference type="PANTHER" id="PTHR21064:SF6">
    <property type="entry name" value="AMINOGLYCOSIDE PHOSPHOTRANSFERASE DOMAIN-CONTAINING PROTEIN"/>
    <property type="match status" value="1"/>
</dbReference>
<dbReference type="SUPFAM" id="SSF56112">
    <property type="entry name" value="Protein kinase-like (PK-like)"/>
    <property type="match status" value="1"/>
</dbReference>
<protein>
    <recommendedName>
        <fullName evidence="2">Aminoglycoside phosphotransferase domain-containing protein</fullName>
    </recommendedName>
</protein>
<dbReference type="GO" id="GO:0019202">
    <property type="term" value="F:amino acid kinase activity"/>
    <property type="evidence" value="ECO:0007669"/>
    <property type="project" value="TreeGrafter"/>
</dbReference>
<reference evidence="3 4" key="1">
    <citation type="submission" date="2014-10" db="EMBL/GenBank/DDBJ databases">
        <title>Draft genome sequence of Novosphingobium subterraneum DSM 12447.</title>
        <authorList>
            <person name="Gan H.M."/>
            <person name="Gan H.Y."/>
            <person name="Savka M.A."/>
        </authorList>
    </citation>
    <scope>NUCLEOTIDE SEQUENCE [LARGE SCALE GENOMIC DNA]</scope>
    <source>
        <strain evidence="3 4">DSM 12447</strain>
    </source>
</reference>
<dbReference type="PANTHER" id="PTHR21064">
    <property type="entry name" value="AMINOGLYCOSIDE PHOSPHOTRANSFERASE DOMAIN-CONTAINING PROTEIN-RELATED"/>
    <property type="match status" value="1"/>
</dbReference>
<dbReference type="InterPro" id="IPR002575">
    <property type="entry name" value="Aminoglycoside_PTrfase"/>
</dbReference>
<name>A0A0B9A5J8_9SPHN</name>
<keyword evidence="4" id="KW-1185">Reference proteome</keyword>
<dbReference type="Pfam" id="PF01636">
    <property type="entry name" value="APH"/>
    <property type="match status" value="1"/>
</dbReference>
<evidence type="ECO:0000313" key="3">
    <source>
        <dbReference type="EMBL" id="KHS44552.1"/>
    </source>
</evidence>
<accession>A0A0B9A5J8</accession>
<dbReference type="Proteomes" id="UP000031338">
    <property type="component" value="Unassembled WGS sequence"/>
</dbReference>
<dbReference type="Gene3D" id="3.90.1200.10">
    <property type="match status" value="1"/>
</dbReference>
<feature type="domain" description="Aminoglycoside phosphotransferase" evidence="2">
    <location>
        <begin position="55"/>
        <end position="267"/>
    </location>
</feature>
<dbReference type="EMBL" id="JRVC01000015">
    <property type="protein sequence ID" value="KHS44552.1"/>
    <property type="molecule type" value="Genomic_DNA"/>
</dbReference>
<comment type="similarity">
    <text evidence="1">Belongs to the pseudomonas-type ThrB family.</text>
</comment>
<evidence type="ECO:0000313" key="4">
    <source>
        <dbReference type="Proteomes" id="UP000031338"/>
    </source>
</evidence>
<dbReference type="PATRIC" id="fig|48936.3.peg.3145"/>
<dbReference type="InterPro" id="IPR050249">
    <property type="entry name" value="Pseudomonas-type_ThrB"/>
</dbReference>
<evidence type="ECO:0000256" key="1">
    <source>
        <dbReference type="ARBA" id="ARBA00038240"/>
    </source>
</evidence>
<dbReference type="STRING" id="48936.NJ75_03130"/>
<dbReference type="RefSeq" id="WP_082013417.1">
    <property type="nucleotide sequence ID" value="NZ_JRVC01000015.1"/>
</dbReference>
<sequence>MAPTAPIAAHFGDGPAFLRAAAESLAQLPDTAEPETGEFLLHAYYGIKAALTTLSSEVERTCVAMLADGQRLILKTSNRVSACDSFRFQSAVLAELENAADVIVPRVIRTDQGGLLFEHEDTGGYLQTCVDGPALHTLVHSPALLHDVGAGLARLNRAMATLELPGARRPVLWNLQCWNGLARLQRYVPEGPTACHVRQAMADYSEAIAPRLGELDWQATHNDPSPFNMIATPQGVAFIDFGDGGWNPRLQDLAIAAGHFVSDPALPLGGAEHLIAGYASILPLSALEVELLPGLMRARQGALILINHWRAHLFPDAACYIMKNVHRAERGLALLSRSETAAA</sequence>
<dbReference type="AlphaFoldDB" id="A0A0B9A5J8"/>
<dbReference type="InterPro" id="IPR011009">
    <property type="entry name" value="Kinase-like_dom_sf"/>
</dbReference>
<gene>
    <name evidence="3" type="ORF">NJ75_03130</name>
</gene>